<sequence>MHKTILQVSRPASAALRLQTQCITIIPSRRFLKPRRPSFSTTATHRQERPPPSAQHDKPPSRSEAPPKSPPMENILAETRPEDNSLLAPVHVPEDPSSVLKSDHPASNILAQSGLLVQRQLEMMNVFIGFEQANRYVILDPHGNHVGYMAEQDGGLAQGMTRQLARTHRAFTTHVFDKHSTEVLRFHRPFSYINTTIRVYNPVAPRLNGPKPTSTSDVPAEADPLAGLQQVSQLPLDAMPVIGEAQSEWAAMARKYHLFLSHDLNIDGSPSGQASVSSEGGSSIYKFASVNEPALSWDFSLRDQNNQLIGSVNRKWGGFGREFLTDMGSYALRMDAAGREPETKQVDETTQTTPTEPILASKPTATENIPSMTLDQRAVMLATAVTIDYDYFSQHSSHFGVMPIPLWMGGAGGEAAGGVAAGEAAGAAGGVAAGEAAGATGGAVVGGAGRAAGAAQGLGAGEGAIAGAGTMAGYEAMQRASGRSSPQEQQSDTTTAQQDQAFNSPTAYDSQSPQNPDQPFDAQSPQSGWPEQGGQGEDVWGKEGSDPWSDAGQQTPSGGDEGGGGGLFSSFWDSFFGGD</sequence>
<reference evidence="3" key="1">
    <citation type="journal article" date="2022" name="bioRxiv">
        <title>Deciphering the potential niche of two novel black yeast fungi from a biological soil crust based on their genomes, phenotypes, and melanin regulation.</title>
        <authorList>
            <consortium name="DOE Joint Genome Institute"/>
            <person name="Carr E.C."/>
            <person name="Barton Q."/>
            <person name="Grambo S."/>
            <person name="Sullivan M."/>
            <person name="Renfro C.M."/>
            <person name="Kuo A."/>
            <person name="Pangilinan J."/>
            <person name="Lipzen A."/>
            <person name="Keymanesh K."/>
            <person name="Savage E."/>
            <person name="Barry K."/>
            <person name="Grigoriev I.V."/>
            <person name="Riekhof W.R."/>
            <person name="Harris S.S."/>
        </authorList>
    </citation>
    <scope>NUCLEOTIDE SEQUENCE</scope>
    <source>
        <strain evidence="3">JF 03-4F</strain>
    </source>
</reference>
<keyword evidence="4" id="KW-1185">Reference proteome</keyword>
<evidence type="ECO:0000313" key="4">
    <source>
        <dbReference type="Proteomes" id="UP001203852"/>
    </source>
</evidence>
<dbReference type="EMBL" id="MU404352">
    <property type="protein sequence ID" value="KAI1615403.1"/>
    <property type="molecule type" value="Genomic_DNA"/>
</dbReference>
<evidence type="ECO:0000256" key="1">
    <source>
        <dbReference type="ARBA" id="ARBA00005350"/>
    </source>
</evidence>
<organism evidence="3 4">
    <name type="scientific">Exophiala viscosa</name>
    <dbReference type="NCBI Taxonomy" id="2486360"/>
    <lineage>
        <taxon>Eukaryota</taxon>
        <taxon>Fungi</taxon>
        <taxon>Dikarya</taxon>
        <taxon>Ascomycota</taxon>
        <taxon>Pezizomycotina</taxon>
        <taxon>Eurotiomycetes</taxon>
        <taxon>Chaetothyriomycetidae</taxon>
        <taxon>Chaetothyriales</taxon>
        <taxon>Herpotrichiellaceae</taxon>
        <taxon>Exophiala</taxon>
    </lineage>
</organism>
<proteinExistence type="inferred from homology"/>
<feature type="region of interest" description="Disordered" evidence="2">
    <location>
        <begin position="338"/>
        <end position="358"/>
    </location>
</feature>
<evidence type="ECO:0000313" key="3">
    <source>
        <dbReference type="EMBL" id="KAI1615403.1"/>
    </source>
</evidence>
<dbReference type="PANTHER" id="PTHR23248:SF9">
    <property type="entry name" value="PHOSPHOLIPID SCRAMBLASE"/>
    <property type="match status" value="1"/>
</dbReference>
<feature type="compositionally biased region" description="Basic and acidic residues" evidence="2">
    <location>
        <begin position="338"/>
        <end position="347"/>
    </location>
</feature>
<dbReference type="Pfam" id="PF03803">
    <property type="entry name" value="Scramblase"/>
    <property type="match status" value="1"/>
</dbReference>
<dbReference type="GO" id="GO:0017128">
    <property type="term" value="F:phospholipid scramblase activity"/>
    <property type="evidence" value="ECO:0007669"/>
    <property type="project" value="InterPro"/>
</dbReference>
<comment type="similarity">
    <text evidence="1">Belongs to the phospholipid scramblase family.</text>
</comment>
<name>A0AAN6E0A0_9EURO</name>
<feature type="compositionally biased region" description="Low complexity" evidence="2">
    <location>
        <begin position="487"/>
        <end position="501"/>
    </location>
</feature>
<feature type="region of interest" description="Disordered" evidence="2">
    <location>
        <begin position="476"/>
        <end position="579"/>
    </location>
</feature>
<protein>
    <submittedName>
        <fullName evidence="3">Scramblase-domain-containing protein</fullName>
    </submittedName>
</protein>
<dbReference type="PANTHER" id="PTHR23248">
    <property type="entry name" value="PHOSPHOLIPID SCRAMBLASE-RELATED"/>
    <property type="match status" value="1"/>
</dbReference>
<dbReference type="AlphaFoldDB" id="A0AAN6E0A0"/>
<dbReference type="Proteomes" id="UP001203852">
    <property type="component" value="Unassembled WGS sequence"/>
</dbReference>
<feature type="compositionally biased region" description="Low complexity" evidence="2">
    <location>
        <begin position="568"/>
        <end position="579"/>
    </location>
</feature>
<dbReference type="InterPro" id="IPR005552">
    <property type="entry name" value="Scramblase"/>
</dbReference>
<accession>A0AAN6E0A0</accession>
<feature type="region of interest" description="Disordered" evidence="2">
    <location>
        <begin position="33"/>
        <end position="75"/>
    </location>
</feature>
<comment type="caution">
    <text evidence="3">The sequence shown here is derived from an EMBL/GenBank/DDBJ whole genome shotgun (WGS) entry which is preliminary data.</text>
</comment>
<dbReference type="GO" id="GO:0005886">
    <property type="term" value="C:plasma membrane"/>
    <property type="evidence" value="ECO:0007669"/>
    <property type="project" value="TreeGrafter"/>
</dbReference>
<feature type="compositionally biased region" description="Polar residues" evidence="2">
    <location>
        <begin position="502"/>
        <end position="529"/>
    </location>
</feature>
<feature type="compositionally biased region" description="Basic and acidic residues" evidence="2">
    <location>
        <begin position="45"/>
        <end position="61"/>
    </location>
</feature>
<evidence type="ECO:0000256" key="2">
    <source>
        <dbReference type="SAM" id="MobiDB-lite"/>
    </source>
</evidence>
<gene>
    <name evidence="3" type="ORF">EDD36DRAFT_188243</name>
</gene>